<feature type="region of interest" description="Disordered" evidence="2">
    <location>
        <begin position="483"/>
        <end position="700"/>
    </location>
</feature>
<dbReference type="SMART" id="SM00028">
    <property type="entry name" value="TPR"/>
    <property type="match status" value="1"/>
</dbReference>
<dbReference type="Pfam" id="PF13519">
    <property type="entry name" value="VWA_2"/>
    <property type="match status" value="1"/>
</dbReference>
<dbReference type="AlphaFoldDB" id="A8IIB4"/>
<dbReference type="InterPro" id="IPR019734">
    <property type="entry name" value="TPR_rpt"/>
</dbReference>
<feature type="repeat" description="TPR" evidence="1">
    <location>
        <begin position="431"/>
        <end position="464"/>
    </location>
</feature>
<dbReference type="Gene3D" id="3.40.50.410">
    <property type="entry name" value="von Willebrand factor, type A domain"/>
    <property type="match status" value="1"/>
</dbReference>
<feature type="compositionally biased region" description="Basic and acidic residues" evidence="2">
    <location>
        <begin position="587"/>
        <end position="630"/>
    </location>
</feature>
<evidence type="ECO:0000259" key="4">
    <source>
        <dbReference type="Pfam" id="PF13519"/>
    </source>
</evidence>
<feature type="compositionally biased region" description="Basic and acidic residues" evidence="2">
    <location>
        <begin position="510"/>
        <end position="520"/>
    </location>
</feature>
<keyword evidence="3" id="KW-1133">Transmembrane helix</keyword>
<feature type="compositionally biased region" description="Basic and acidic residues" evidence="2">
    <location>
        <begin position="529"/>
        <end position="561"/>
    </location>
</feature>
<feature type="domain" description="VWFA" evidence="4">
    <location>
        <begin position="108"/>
        <end position="215"/>
    </location>
</feature>
<dbReference type="InterPro" id="IPR011990">
    <property type="entry name" value="TPR-like_helical_dom_sf"/>
</dbReference>
<evidence type="ECO:0000256" key="2">
    <source>
        <dbReference type="SAM" id="MobiDB-lite"/>
    </source>
</evidence>
<protein>
    <submittedName>
        <fullName evidence="5">von Willebrand factor type A</fullName>
    </submittedName>
</protein>
<gene>
    <name evidence="5" type="ordered locus">AZC_3385</name>
</gene>
<dbReference type="PANTHER" id="PTHR22550:SF14">
    <property type="entry name" value="VWFA DOMAIN-CONTAINING PROTEIN"/>
    <property type="match status" value="1"/>
</dbReference>
<reference evidence="5" key="3">
    <citation type="journal article" date="2009" name="Appl. Environ. Microbiol.">
        <title>Comparative genome-wide transcriptional profiling of Azorhizobium caulinodans ORS571 grown under free-living and symbiotic conditions.</title>
        <authorList>
            <person name="Tsukada S."/>
            <person name="Aono T."/>
            <person name="Akiba N."/>
            <person name="Lee KB."/>
            <person name="Liu CT."/>
            <person name="Toyazaki H."/>
            <person name="Oyaizu H."/>
        </authorList>
    </citation>
    <scope>NUCLEOTIDE SEQUENCE [LARGE SCALE GENOMIC DNA]</scope>
    <source>
        <strain evidence="5">ORS 571</strain>
    </source>
</reference>
<dbReference type="EMBL" id="AP009384">
    <property type="protein sequence ID" value="BAF89383.1"/>
    <property type="molecule type" value="Genomic_DNA"/>
</dbReference>
<dbReference type="PANTHER" id="PTHR22550">
    <property type="entry name" value="SPORE GERMINATION PROTEIN"/>
    <property type="match status" value="1"/>
</dbReference>
<dbReference type="eggNOG" id="COG0457">
    <property type="taxonomic scope" value="Bacteria"/>
</dbReference>
<dbReference type="RefSeq" id="WP_012171908.1">
    <property type="nucleotide sequence ID" value="NC_009937.1"/>
</dbReference>
<sequence length="725" mass="78249">MNGLFAQLSGGHLLPADFHFLRPDWLLALLPALVIAALVWKRMGTGQSAWAGLVDAHLLRHLALTDRSRAGRWPVFALLAAYALAILAMAGPAWQKLPTPALDRIDPTVVVLSLAQSMNATDQNPTRLAAARHKVEDILNRMRGGQVALIVFADAPFVAAPLTEDARVVQQMLPEIGTDLMPVMDNRPDIAIRQAIDLLKNTGAPTGRIILIGDGLGDRPEQTKATAASAGNAGYHVSVIGVGRDAPTPLVAFDGRPLTGRDRTPLTTRMDEAGLKDVAIAGRGVFTPLTVGDRDIDTILAQSGVDGPAKPGELQDSGLAADQWADMGPFVLLVVVALFAPLAFRRGWIAILLLGLLAGAAPLAPARAQEPSLSERWRDLWQTPDQQAAAAFKSQDYQGAAARFANPDWQASALYKAGDYEKAAEAYSRLPNGAYNQANALARAGKLDDAVKAYDEALKQNPDNADAIYNRNLVQKLIDDQKKMDLPQPPPQDQQNKDNKNGGGNQQDKQQQDKQDKGDNKQNTPQNQKDQKDQNKKDQGQQDQKDKKPDGDDEGKQKPDPKSGPQPQQAQPKPDPGQKNQPQQGQDQKDQPKPQPKDQGNDPAKADPKDGKDANKPDQKDGKEAPKPDPRAPGNTPAQPQPAQPNPQGQPGQQPQPQPAQPAQQGGDQPGMALTPLGLRPMTPEDQNREQALRMVPDDPMGLLRARIRAHYTGRPPEVEGVNQP</sequence>
<dbReference type="STRING" id="438753.AZC_3385"/>
<dbReference type="KEGG" id="azc:AZC_3385"/>
<dbReference type="InterPro" id="IPR050768">
    <property type="entry name" value="UPF0353/GerABKA_families"/>
</dbReference>
<keyword evidence="3" id="KW-0812">Transmembrane</keyword>
<reference evidence="5" key="4">
    <citation type="journal article" date="2010" name="Appl. Environ. Microbiol.">
        <title>phrR-like gene praR of Azorhizobium caulinodans ORS571 is essential for symbiosis with Sesbania rostrata and is involved in expression of reb genes.</title>
        <authorList>
            <person name="Akiba N."/>
            <person name="Aono T."/>
            <person name="Toyazaki H."/>
            <person name="Sato S."/>
            <person name="Oyaizu H."/>
        </authorList>
    </citation>
    <scope>NUCLEOTIDE SEQUENCE [LARGE SCALE GENOMIC DNA]</scope>
    <source>
        <strain evidence="5">ORS 571</strain>
    </source>
</reference>
<dbReference type="InterPro" id="IPR002035">
    <property type="entry name" value="VWF_A"/>
</dbReference>
<keyword evidence="1" id="KW-0802">TPR repeat</keyword>
<evidence type="ECO:0000313" key="5">
    <source>
        <dbReference type="EMBL" id="BAF89383.1"/>
    </source>
</evidence>
<feature type="transmembrane region" description="Helical" evidence="3">
    <location>
        <begin position="20"/>
        <end position="40"/>
    </location>
</feature>
<reference evidence="5" key="2">
    <citation type="journal article" date="2008" name="BMC Genomics">
        <title>The genome of the versatile nitrogen fixer Azorhizobium caulinodans ORS571.</title>
        <authorList>
            <person name="Lee KB."/>
            <person name="Backer P.D."/>
            <person name="Aono T."/>
            <person name="Liu CT."/>
            <person name="Suzuki S."/>
            <person name="Suzuki T."/>
            <person name="Kaneko T."/>
            <person name="Yamada M."/>
            <person name="Tabata S."/>
            <person name="Kupfer D.M."/>
            <person name="Najar F.Z."/>
            <person name="Wiley G.B."/>
            <person name="Roe B."/>
            <person name="Binnewies T.T."/>
            <person name="Ussery D.W."/>
            <person name="D'Haeze W."/>
            <person name="Herder J.D."/>
            <person name="Gevers D."/>
            <person name="Vereecke D."/>
            <person name="Holsters M."/>
            <person name="Oyaizu H."/>
        </authorList>
    </citation>
    <scope>NUCLEOTIDE SEQUENCE [LARGE SCALE GENOMIC DNA]</scope>
    <source>
        <strain evidence="5">ORS 571</strain>
    </source>
</reference>
<dbReference type="PROSITE" id="PS50005">
    <property type="entry name" value="TPR"/>
    <property type="match status" value="1"/>
</dbReference>
<feature type="compositionally biased region" description="Low complexity" evidence="2">
    <location>
        <begin position="563"/>
        <end position="586"/>
    </location>
</feature>
<reference evidence="5" key="1">
    <citation type="journal article" date="2007" name="Appl. Environ. Microbiol.">
        <title>Rhizobial factors required for stem nodule maturation and maintenance in Sesbania rostrata-Azorhizobium caulinodans ORS571 symbiosis.</title>
        <authorList>
            <person name="Suzuki S."/>
            <person name="Aono T."/>
            <person name="Lee KB."/>
            <person name="Suzuki T."/>
            <person name="Liu CT."/>
            <person name="Miwa H."/>
            <person name="Wakao S."/>
            <person name="Iki T."/>
            <person name="Oyaizu H."/>
        </authorList>
    </citation>
    <scope>NUCLEOTIDE SEQUENCE [LARGE SCALE GENOMIC DNA]</scope>
    <source>
        <strain evidence="5">ORS 571</strain>
    </source>
</reference>
<dbReference type="Gene3D" id="1.25.40.10">
    <property type="entry name" value="Tetratricopeptide repeat domain"/>
    <property type="match status" value="1"/>
</dbReference>
<name>A8IIB4_AZOC5</name>
<keyword evidence="3" id="KW-0472">Membrane</keyword>
<dbReference type="Pfam" id="PF13414">
    <property type="entry name" value="TPR_11"/>
    <property type="match status" value="1"/>
</dbReference>
<dbReference type="SUPFAM" id="SSF53300">
    <property type="entry name" value="vWA-like"/>
    <property type="match status" value="1"/>
</dbReference>
<reference evidence="5" key="5">
    <citation type="journal article" date="2011" name="Appl. Environ. Microbiol.">
        <title>Involvement of the azorhizobial chromosome partition gene (parA) in the onset of bacteroid differentiation during Sesbania rostrata stem nodule development.</title>
        <authorList>
            <person name="Liu CT."/>
            <person name="Lee KB."/>
            <person name="Wang YS."/>
            <person name="Peng MH."/>
            <person name="Lee KT."/>
            <person name="Suzuki S."/>
            <person name="Suzuki T."/>
            <person name="Oyaizu H."/>
        </authorList>
    </citation>
    <scope>NUCLEOTIDE SEQUENCE [LARGE SCALE GENOMIC DNA]</scope>
    <source>
        <strain evidence="5">ORS 571</strain>
    </source>
</reference>
<keyword evidence="6" id="KW-1185">Reference proteome</keyword>
<evidence type="ECO:0000256" key="3">
    <source>
        <dbReference type="SAM" id="Phobius"/>
    </source>
</evidence>
<dbReference type="SUPFAM" id="SSF48452">
    <property type="entry name" value="TPR-like"/>
    <property type="match status" value="1"/>
</dbReference>
<evidence type="ECO:0000313" key="6">
    <source>
        <dbReference type="Proteomes" id="UP000000270"/>
    </source>
</evidence>
<dbReference type="eggNOG" id="COG2304">
    <property type="taxonomic scope" value="Bacteria"/>
</dbReference>
<accession>A8IIB4</accession>
<dbReference type="HOGENOM" id="CLU_024570_3_1_5"/>
<dbReference type="InterPro" id="IPR036465">
    <property type="entry name" value="vWFA_dom_sf"/>
</dbReference>
<feature type="transmembrane region" description="Helical" evidence="3">
    <location>
        <begin position="75"/>
        <end position="94"/>
    </location>
</feature>
<proteinExistence type="predicted"/>
<evidence type="ECO:0000256" key="1">
    <source>
        <dbReference type="PROSITE-ProRule" id="PRU00339"/>
    </source>
</evidence>
<organism evidence="5 6">
    <name type="scientific">Azorhizobium caulinodans (strain ATCC 43989 / DSM 5975 / JCM 20966 / LMG 6465 / NBRC 14845 / NCIMB 13405 / ORS 571)</name>
    <dbReference type="NCBI Taxonomy" id="438753"/>
    <lineage>
        <taxon>Bacteria</taxon>
        <taxon>Pseudomonadati</taxon>
        <taxon>Pseudomonadota</taxon>
        <taxon>Alphaproteobacteria</taxon>
        <taxon>Hyphomicrobiales</taxon>
        <taxon>Xanthobacteraceae</taxon>
        <taxon>Azorhizobium</taxon>
    </lineage>
</organism>
<dbReference type="Proteomes" id="UP000000270">
    <property type="component" value="Chromosome"/>
</dbReference>
<feature type="compositionally biased region" description="Low complexity" evidence="2">
    <location>
        <begin position="661"/>
        <end position="671"/>
    </location>
</feature>